<proteinExistence type="predicted"/>
<dbReference type="PANTHER" id="PTHR11695:SF294">
    <property type="entry name" value="RETICULON-4-INTERACTING PROTEIN 1, MITOCHONDRIAL"/>
    <property type="match status" value="1"/>
</dbReference>
<dbReference type="PANTHER" id="PTHR11695">
    <property type="entry name" value="ALCOHOL DEHYDROGENASE RELATED"/>
    <property type="match status" value="1"/>
</dbReference>
<dbReference type="InterPro" id="IPR036291">
    <property type="entry name" value="NAD(P)-bd_dom_sf"/>
</dbReference>
<evidence type="ECO:0008006" key="3">
    <source>
        <dbReference type="Google" id="ProtNLM"/>
    </source>
</evidence>
<dbReference type="Gene3D" id="3.90.180.10">
    <property type="entry name" value="Medium-chain alcohol dehydrogenases, catalytic domain"/>
    <property type="match status" value="1"/>
</dbReference>
<accession>A0A8K0KWM9</accession>
<dbReference type="Pfam" id="PF13602">
    <property type="entry name" value="ADH_zinc_N_2"/>
    <property type="match status" value="1"/>
</dbReference>
<name>A0A8K0KWM9_9PEZI</name>
<evidence type="ECO:0000313" key="2">
    <source>
        <dbReference type="Proteomes" id="UP000809789"/>
    </source>
</evidence>
<sequence>MLPLLTGTLQQTIQFAPSSAAIALKPPQWTFPQAASLPLVFLTARTCIAAVTPYLSPTSPQPHVAILGGSSATGIYTIQLARKKGWTILSTCSNRNTAFVHSLGADTVVDYTSSSVPDALRAFKPDAIIDCVGGTVCLGLAPRYVTIAGDKTSRANMGGAATYLWNPRMVLRSLLGKVGLGGSYDCVNLEVKGRFLEEALGLDAGGIVVDSVFGFGEVKEAFARLNTGRARGKVVVSVDEG</sequence>
<dbReference type="Gene3D" id="3.40.50.720">
    <property type="entry name" value="NAD(P)-binding Rossmann-like Domain"/>
    <property type="match status" value="1"/>
</dbReference>
<protein>
    <recommendedName>
        <fullName evidence="3">Enoyl reductase (ER) domain-containing protein</fullName>
    </recommendedName>
</protein>
<dbReference type="AlphaFoldDB" id="A0A8K0KWM9"/>
<reference evidence="1" key="1">
    <citation type="submission" date="2021-07" db="EMBL/GenBank/DDBJ databases">
        <title>Elsinoe batatas strain:CRI-CJ2 Genome sequencing and assembly.</title>
        <authorList>
            <person name="Huang L."/>
        </authorList>
    </citation>
    <scope>NUCLEOTIDE SEQUENCE</scope>
    <source>
        <strain evidence="1">CRI-CJ2</strain>
    </source>
</reference>
<gene>
    <name evidence="1" type="ORF">KVT40_009105</name>
</gene>
<organism evidence="1 2">
    <name type="scientific">Elsinoe batatas</name>
    <dbReference type="NCBI Taxonomy" id="2601811"/>
    <lineage>
        <taxon>Eukaryota</taxon>
        <taxon>Fungi</taxon>
        <taxon>Dikarya</taxon>
        <taxon>Ascomycota</taxon>
        <taxon>Pezizomycotina</taxon>
        <taxon>Dothideomycetes</taxon>
        <taxon>Dothideomycetidae</taxon>
        <taxon>Myriangiales</taxon>
        <taxon>Elsinoaceae</taxon>
        <taxon>Elsinoe</taxon>
    </lineage>
</organism>
<dbReference type="SUPFAM" id="SSF51735">
    <property type="entry name" value="NAD(P)-binding Rossmann-fold domains"/>
    <property type="match status" value="1"/>
</dbReference>
<dbReference type="Proteomes" id="UP000809789">
    <property type="component" value="Unassembled WGS sequence"/>
</dbReference>
<keyword evidence="2" id="KW-1185">Reference proteome</keyword>
<evidence type="ECO:0000313" key="1">
    <source>
        <dbReference type="EMBL" id="KAG8624129.1"/>
    </source>
</evidence>
<dbReference type="EMBL" id="JAESVG020000010">
    <property type="protein sequence ID" value="KAG8624129.1"/>
    <property type="molecule type" value="Genomic_DNA"/>
</dbReference>
<dbReference type="InterPro" id="IPR050700">
    <property type="entry name" value="YIM1/Zinc_Alcohol_DH_Fams"/>
</dbReference>
<comment type="caution">
    <text evidence="1">The sequence shown here is derived from an EMBL/GenBank/DDBJ whole genome shotgun (WGS) entry which is preliminary data.</text>
</comment>